<evidence type="ECO:0000313" key="3">
    <source>
        <dbReference type="Proteomes" id="UP000601435"/>
    </source>
</evidence>
<feature type="non-terminal residue" evidence="2">
    <location>
        <position position="1"/>
    </location>
</feature>
<dbReference type="AlphaFoldDB" id="A0A812VLR7"/>
<feature type="compositionally biased region" description="Low complexity" evidence="1">
    <location>
        <begin position="83"/>
        <end position="93"/>
    </location>
</feature>
<sequence length="106" mass="11403">VEGTIRDAKNGSPHGWAYECEAQTACKARKDSKGYFRHRGYHDGYPTFHLLVPGEETWTKDSHGGLVAAVMVKREAATAAVPKAGRGGAAPKAAAKRVLKKPSKRS</sequence>
<comment type="caution">
    <text evidence="2">The sequence shown here is derived from an EMBL/GenBank/DDBJ whole genome shotgun (WGS) entry which is preliminary data.</text>
</comment>
<gene>
    <name evidence="2" type="primary">Eif3a</name>
    <name evidence="2" type="ORF">SNEC2469_LOCUS17734</name>
</gene>
<dbReference type="OrthoDB" id="10492461at2759"/>
<organism evidence="2 3">
    <name type="scientific">Symbiodinium necroappetens</name>
    <dbReference type="NCBI Taxonomy" id="1628268"/>
    <lineage>
        <taxon>Eukaryota</taxon>
        <taxon>Sar</taxon>
        <taxon>Alveolata</taxon>
        <taxon>Dinophyceae</taxon>
        <taxon>Suessiales</taxon>
        <taxon>Symbiodiniaceae</taxon>
        <taxon>Symbiodinium</taxon>
    </lineage>
</organism>
<dbReference type="EMBL" id="CAJNJA010029505">
    <property type="protein sequence ID" value="CAE7629654.1"/>
    <property type="molecule type" value="Genomic_DNA"/>
</dbReference>
<name>A0A812VLR7_9DINO</name>
<evidence type="ECO:0000256" key="1">
    <source>
        <dbReference type="SAM" id="MobiDB-lite"/>
    </source>
</evidence>
<feature type="compositionally biased region" description="Basic residues" evidence="1">
    <location>
        <begin position="94"/>
        <end position="106"/>
    </location>
</feature>
<evidence type="ECO:0000313" key="2">
    <source>
        <dbReference type="EMBL" id="CAE7629654.1"/>
    </source>
</evidence>
<dbReference type="Proteomes" id="UP000601435">
    <property type="component" value="Unassembled WGS sequence"/>
</dbReference>
<proteinExistence type="predicted"/>
<feature type="region of interest" description="Disordered" evidence="1">
    <location>
        <begin position="83"/>
        <end position="106"/>
    </location>
</feature>
<accession>A0A812VLR7</accession>
<keyword evidence="3" id="KW-1185">Reference proteome</keyword>
<reference evidence="2" key="1">
    <citation type="submission" date="2021-02" db="EMBL/GenBank/DDBJ databases">
        <authorList>
            <person name="Dougan E. K."/>
            <person name="Rhodes N."/>
            <person name="Thang M."/>
            <person name="Chan C."/>
        </authorList>
    </citation>
    <scope>NUCLEOTIDE SEQUENCE</scope>
</reference>
<protein>
    <submittedName>
        <fullName evidence="2">Eif3a protein</fullName>
    </submittedName>
</protein>